<dbReference type="EMBL" id="KZ819357">
    <property type="protein sequence ID" value="PWN45074.1"/>
    <property type="molecule type" value="Genomic_DNA"/>
</dbReference>
<evidence type="ECO:0000313" key="3">
    <source>
        <dbReference type="Proteomes" id="UP000245783"/>
    </source>
</evidence>
<accession>A0A316W5Y7</accession>
<reference evidence="2 3" key="1">
    <citation type="journal article" date="2018" name="Mol. Biol. Evol.">
        <title>Broad Genomic Sampling Reveals a Smut Pathogenic Ancestry of the Fungal Clade Ustilaginomycotina.</title>
        <authorList>
            <person name="Kijpornyongpan T."/>
            <person name="Mondo S.J."/>
            <person name="Barry K."/>
            <person name="Sandor L."/>
            <person name="Lee J."/>
            <person name="Lipzen A."/>
            <person name="Pangilinan J."/>
            <person name="LaButti K."/>
            <person name="Hainaut M."/>
            <person name="Henrissat B."/>
            <person name="Grigoriev I.V."/>
            <person name="Spatafora J.W."/>
            <person name="Aime M.C."/>
        </authorList>
    </citation>
    <scope>NUCLEOTIDE SEQUENCE [LARGE SCALE GENOMIC DNA]</scope>
    <source>
        <strain evidence="2 3">MCA 4658</strain>
    </source>
</reference>
<dbReference type="RefSeq" id="XP_025372234.1">
    <property type="nucleotide sequence ID" value="XM_025515882.1"/>
</dbReference>
<dbReference type="STRING" id="1522189.A0A316W5Y7"/>
<gene>
    <name evidence="2" type="ORF">IE81DRAFT_345125</name>
</gene>
<proteinExistence type="predicted"/>
<dbReference type="PANTHER" id="PTHR12461:SF105">
    <property type="entry name" value="HYPOXIA-INDUCIBLE FACTOR 1-ALPHA INHIBITOR"/>
    <property type="match status" value="1"/>
</dbReference>
<dbReference type="InParanoid" id="A0A316W5Y7"/>
<dbReference type="SMART" id="SM00558">
    <property type="entry name" value="JmjC"/>
    <property type="match status" value="1"/>
</dbReference>
<organism evidence="2 3">
    <name type="scientific">Ceraceosorus guamensis</name>
    <dbReference type="NCBI Taxonomy" id="1522189"/>
    <lineage>
        <taxon>Eukaryota</taxon>
        <taxon>Fungi</taxon>
        <taxon>Dikarya</taxon>
        <taxon>Basidiomycota</taxon>
        <taxon>Ustilaginomycotina</taxon>
        <taxon>Exobasidiomycetes</taxon>
        <taxon>Ceraceosorales</taxon>
        <taxon>Ceraceosoraceae</taxon>
        <taxon>Ceraceosorus</taxon>
    </lineage>
</organism>
<protein>
    <submittedName>
        <fullName evidence="2">Clavaminate synthase-like protein</fullName>
    </submittedName>
</protein>
<dbReference type="Proteomes" id="UP000245783">
    <property type="component" value="Unassembled WGS sequence"/>
</dbReference>
<dbReference type="Gene3D" id="2.60.120.650">
    <property type="entry name" value="Cupin"/>
    <property type="match status" value="1"/>
</dbReference>
<evidence type="ECO:0000313" key="2">
    <source>
        <dbReference type="EMBL" id="PWN45074.1"/>
    </source>
</evidence>
<dbReference type="OrthoDB" id="47172at2759"/>
<dbReference type="InterPro" id="IPR041667">
    <property type="entry name" value="Cupin_8"/>
</dbReference>
<name>A0A316W5Y7_9BASI</name>
<dbReference type="InterPro" id="IPR003347">
    <property type="entry name" value="JmjC_dom"/>
</dbReference>
<evidence type="ECO:0000259" key="1">
    <source>
        <dbReference type="PROSITE" id="PS51184"/>
    </source>
</evidence>
<feature type="domain" description="JmjC" evidence="1">
    <location>
        <begin position="140"/>
        <end position="313"/>
    </location>
</feature>
<sequence>MSTCSSCQRQASSPQQSLLLAASKLPHIEPCLYPPPTPEFFGRTFVAQNRPGHFPNLVSPASSYAWPASVKWSERDGGSLEETLRGMLRSDAAREAIVKVELAKFGRGYNDEGKGWDLIRMPFGTFIESFICQSLPWSPTSERLVGYVAQQPLADLGQELEADCPSLPHVKQGAKGGGEDWGRNLWVGGAEAHSIKGTFTPIHRDPYHNLFVQVVGHKRIHFFPPEAADLLHLNRTGTQTNTSRVASEAALLDGIPKDCTETDSLSLAQATHKHALKAAHVVLEPGDALYIPQGWFHCVASLSTSASVNSWFR</sequence>
<dbReference type="AlphaFoldDB" id="A0A316W5Y7"/>
<dbReference type="PANTHER" id="PTHR12461">
    <property type="entry name" value="HYPOXIA-INDUCIBLE FACTOR 1 ALPHA INHIBITOR-RELATED"/>
    <property type="match status" value="1"/>
</dbReference>
<dbReference type="SUPFAM" id="SSF51197">
    <property type="entry name" value="Clavaminate synthase-like"/>
    <property type="match status" value="1"/>
</dbReference>
<dbReference type="PROSITE" id="PS51184">
    <property type="entry name" value="JMJC"/>
    <property type="match status" value="1"/>
</dbReference>
<dbReference type="GeneID" id="37037752"/>
<dbReference type="Pfam" id="PF13621">
    <property type="entry name" value="Cupin_8"/>
    <property type="match status" value="1"/>
</dbReference>
<keyword evidence="3" id="KW-1185">Reference proteome</keyword>